<organism evidence="1">
    <name type="scientific">Acyrthosiphon pisum</name>
    <name type="common">Pea aphid</name>
    <dbReference type="NCBI Taxonomy" id="7029"/>
    <lineage>
        <taxon>Eukaryota</taxon>
        <taxon>Metazoa</taxon>
        <taxon>Ecdysozoa</taxon>
        <taxon>Arthropoda</taxon>
        <taxon>Hexapoda</taxon>
        <taxon>Insecta</taxon>
        <taxon>Pterygota</taxon>
        <taxon>Neoptera</taxon>
        <taxon>Paraneoptera</taxon>
        <taxon>Hemiptera</taxon>
        <taxon>Sternorrhyncha</taxon>
        <taxon>Aphidomorpha</taxon>
        <taxon>Aphidoidea</taxon>
        <taxon>Aphididae</taxon>
        <taxon>Macrosiphini</taxon>
        <taxon>Acyrthosiphon</taxon>
    </lineage>
</organism>
<protein>
    <submittedName>
        <fullName evidence="1">ACYPI24752 protein</fullName>
    </submittedName>
</protein>
<reference evidence="1" key="1">
    <citation type="submission" date="2009-06" db="EMBL/GenBank/DDBJ databases">
        <title>A full-length cDNA resource of the pea aphid, Acyrthosiphon pisum.</title>
        <authorList>
            <person name="Shigenobu S."/>
            <person name="Nakabachi A."/>
            <person name="Richards S."/>
        </authorList>
    </citation>
    <scope>NUCLEOTIDE SEQUENCE</scope>
    <source>
        <strain evidence="1">LSR1</strain>
        <tissue evidence="1">Whole body</tissue>
    </source>
</reference>
<dbReference type="EMBL" id="AK341735">
    <property type="protein sequence ID" value="BAH72049.1"/>
    <property type="molecule type" value="mRNA"/>
</dbReference>
<evidence type="ECO:0000313" key="1">
    <source>
        <dbReference type="EMBL" id="BAH72049.1"/>
    </source>
</evidence>
<gene>
    <name evidence="1" type="primary">ACYPI24752</name>
</gene>
<proteinExistence type="evidence at transcript level"/>
<name>C4WVX9_ACYPI</name>
<accession>C4WVX9</accession>
<sequence>MSSRMMILKVAALTQIVLGLKLLLMKKLYHMQRSSNIPNLPNQSNLKNLIIILLKNLEKNLLNLIEFHHLKKYQLSCLMLHFCQITNIVHFVKTMVKKNQYIEHILLKMN</sequence>
<dbReference type="AlphaFoldDB" id="C4WVX9"/>